<dbReference type="AlphaFoldDB" id="A0A8K0MP54"/>
<evidence type="ECO:0000256" key="4">
    <source>
        <dbReference type="SAM" id="MobiDB-lite"/>
    </source>
</evidence>
<evidence type="ECO:0000313" key="6">
    <source>
        <dbReference type="Proteomes" id="UP000796880"/>
    </source>
</evidence>
<dbReference type="Proteomes" id="UP000796880">
    <property type="component" value="Unassembled WGS sequence"/>
</dbReference>
<dbReference type="Pfam" id="PF05701">
    <property type="entry name" value="WEMBL"/>
    <property type="match status" value="1"/>
</dbReference>
<evidence type="ECO:0000256" key="1">
    <source>
        <dbReference type="ARBA" id="ARBA00005485"/>
    </source>
</evidence>
<evidence type="ECO:0000256" key="2">
    <source>
        <dbReference type="ARBA" id="ARBA00023054"/>
    </source>
</evidence>
<keyword evidence="6" id="KW-1185">Reference proteome</keyword>
<dbReference type="Gene3D" id="3.40.30.10">
    <property type="entry name" value="Glutaredoxin"/>
    <property type="match status" value="1"/>
</dbReference>
<dbReference type="InterPro" id="IPR009737">
    <property type="entry name" value="Aim32/Apd1-like"/>
</dbReference>
<feature type="coiled-coil region" evidence="3">
    <location>
        <begin position="397"/>
        <end position="466"/>
    </location>
</feature>
<dbReference type="PANTHER" id="PTHR31902">
    <property type="entry name" value="ACTIN PATCHES DISTAL PROTEIN 1"/>
    <property type="match status" value="1"/>
</dbReference>
<dbReference type="PANTHER" id="PTHR31902:SF14">
    <property type="entry name" value="ACTIN PATCHES DISTAL PROTEIN 1"/>
    <property type="match status" value="1"/>
</dbReference>
<comment type="similarity">
    <text evidence="1">Belongs to the WEB family.</text>
</comment>
<feature type="coiled-coil region" evidence="3">
    <location>
        <begin position="160"/>
        <end position="361"/>
    </location>
</feature>
<dbReference type="InterPro" id="IPR008545">
    <property type="entry name" value="Web"/>
</dbReference>
<name>A0A8K0MP54_9ROSA</name>
<dbReference type="OrthoDB" id="1933125at2759"/>
<gene>
    <name evidence="5" type="ORF">FNV43_RR03732</name>
</gene>
<feature type="coiled-coil region" evidence="3">
    <location>
        <begin position="534"/>
        <end position="568"/>
    </location>
</feature>
<proteinExistence type="inferred from homology"/>
<sequence length="1091" mass="120815">MGAKNRQNSTQSPNPRVEVGEIDTSAPFQSVKDAVTLFGEGAFSGEKPSIKKAKPHSAERVLAKETQLHLAQKELNKLKEQLRSAETTKAQAFSELEKAKITVEDLTHKLKSLGESKASAVKATETAKNKAKQLQEANSANIGGTDGAWKQDLETARVQYTTVITELDAAKQELRKLRQDCDVSIEAKSVAYKEEAEAKDAVKINVERVSELSKEISAVQESINQVKLASLQAQQEQAQIFSEKDVRRQTYKAALEESAKKLLALKEEFNPELSRSTEAQLAETLNEIGALQKQMENAKASDLDSVRNVTLELDDAKESLHKVAEEENSLRSFVEALKRELENVKKEHSELKEKEAETESIAGNLHVKLRKSKSELEAWQAEESKARGASDEMISTLNQLSLETEDARREVEETKSKAEVLKKEVEATKIAVKEAEEKLRVALEEAEEAKAAEEKALDQIKVLSEQTNAARASTSESGAKITISRDEFESLSRKVEESDTLAEMKVAAAMAQVEAVKASENEATKRLEATWKEIEDMKAATEDALKRAEMAEAAKRAVEGELRRWREREQKKAAEAASRILAETEMSIESSPRHYRIQKQNPPIKVMEARKLEKEKNSVPKKVLLPNLSGMFNRRKNQIEGGSPSYLPVRVMASNRDRDDPLTFANPSSSSSPITVSDHLDSFLADPNSHIGSASGSFQNEGLLADNSGSCSDAEFGFSRPDFRTSQLVGTVELYQRHVFLCYKNPQVWPPRIEAAEFDRLPRLLSAAVMARKGDMKRQTRLTICEGHDGTETSNGDVLIFPDMVRYRRLTHFDVDTFVEEVLVKDGEWLPGTPETLKGSYIFVCSHVSRDRRCGVCGPALVSRFREEIELHGLQGKVSVSPCSHIGGHKYAGNVIIFGSNVNGDVTGHWYGYVTPDDVPALLELHIGKGDIIDKLWRGQMGLSEEEQKDSQKLRLLINGETNVGKSVVELTVMNTVTSQDNAMGCCQENGSSSCCQNPVLPEQRHGSDANETAVKHGSDANETAVKVTTEKKRSGRKLRTNSGKGASMRKICAMPTWFESWEREDTYAALAVVCAAASVVIAYSCYKQQL</sequence>
<organism evidence="5 6">
    <name type="scientific">Rhamnella rubrinervis</name>
    <dbReference type="NCBI Taxonomy" id="2594499"/>
    <lineage>
        <taxon>Eukaryota</taxon>
        <taxon>Viridiplantae</taxon>
        <taxon>Streptophyta</taxon>
        <taxon>Embryophyta</taxon>
        <taxon>Tracheophyta</taxon>
        <taxon>Spermatophyta</taxon>
        <taxon>Magnoliopsida</taxon>
        <taxon>eudicotyledons</taxon>
        <taxon>Gunneridae</taxon>
        <taxon>Pentapetalae</taxon>
        <taxon>rosids</taxon>
        <taxon>fabids</taxon>
        <taxon>Rosales</taxon>
        <taxon>Rhamnaceae</taxon>
        <taxon>rhamnoid group</taxon>
        <taxon>Rhamneae</taxon>
        <taxon>Rhamnella</taxon>
    </lineage>
</organism>
<accession>A0A8K0MP54</accession>
<dbReference type="FunFam" id="3.40.30.10:FF:000213">
    <property type="entry name" value="APD1p protein"/>
    <property type="match status" value="1"/>
</dbReference>
<reference evidence="5" key="1">
    <citation type="submission" date="2020-03" db="EMBL/GenBank/DDBJ databases">
        <title>A high-quality chromosome-level genome assembly of a woody plant with both climbing and erect habits, Rhamnella rubrinervis.</title>
        <authorList>
            <person name="Lu Z."/>
            <person name="Yang Y."/>
            <person name="Zhu X."/>
            <person name="Sun Y."/>
        </authorList>
    </citation>
    <scope>NUCLEOTIDE SEQUENCE</scope>
    <source>
        <strain evidence="5">BYM</strain>
        <tissue evidence="5">Leaf</tissue>
    </source>
</reference>
<comment type="caution">
    <text evidence="5">The sequence shown here is derived from an EMBL/GenBank/DDBJ whole genome shotgun (WGS) entry which is preliminary data.</text>
</comment>
<dbReference type="SUPFAM" id="SSF52833">
    <property type="entry name" value="Thioredoxin-like"/>
    <property type="match status" value="1"/>
</dbReference>
<dbReference type="InterPro" id="IPR036249">
    <property type="entry name" value="Thioredoxin-like_sf"/>
</dbReference>
<feature type="coiled-coil region" evidence="3">
    <location>
        <begin position="61"/>
        <end position="116"/>
    </location>
</feature>
<dbReference type="EMBL" id="VOIH02000002">
    <property type="protein sequence ID" value="KAF3453292.1"/>
    <property type="molecule type" value="Genomic_DNA"/>
</dbReference>
<feature type="region of interest" description="Disordered" evidence="4">
    <location>
        <begin position="1"/>
        <end position="25"/>
    </location>
</feature>
<feature type="compositionally biased region" description="Polar residues" evidence="4">
    <location>
        <begin position="1"/>
        <end position="14"/>
    </location>
</feature>
<dbReference type="CDD" id="cd03062">
    <property type="entry name" value="TRX_Fd_Sucrase"/>
    <property type="match status" value="1"/>
</dbReference>
<keyword evidence="2 3" id="KW-0175">Coiled coil</keyword>
<evidence type="ECO:0000256" key="3">
    <source>
        <dbReference type="SAM" id="Coils"/>
    </source>
</evidence>
<protein>
    <submittedName>
        <fullName evidence="5">Uncharacterized protein</fullName>
    </submittedName>
</protein>
<dbReference type="Pfam" id="PF06999">
    <property type="entry name" value="Suc_Fer-like"/>
    <property type="match status" value="1"/>
</dbReference>
<evidence type="ECO:0000313" key="5">
    <source>
        <dbReference type="EMBL" id="KAF3453292.1"/>
    </source>
</evidence>